<evidence type="ECO:0000313" key="16">
    <source>
        <dbReference type="EMBL" id="ACZ00665.1"/>
    </source>
</evidence>
<evidence type="ECO:0000256" key="9">
    <source>
        <dbReference type="ARBA" id="ARBA00023136"/>
    </source>
</evidence>
<evidence type="ECO:0000259" key="15">
    <source>
        <dbReference type="Pfam" id="PF05662"/>
    </source>
</evidence>
<dbReference type="KEGG" id="smf:Smon_0178"/>
<feature type="region of interest" description="Disordered" evidence="12">
    <location>
        <begin position="428"/>
        <end position="458"/>
    </location>
</feature>
<evidence type="ECO:0000256" key="3">
    <source>
        <dbReference type="ARBA" id="ARBA00005848"/>
    </source>
</evidence>
<dbReference type="Gene3D" id="3.30.1300.30">
    <property type="entry name" value="GSPII I/J protein-like"/>
    <property type="match status" value="1"/>
</dbReference>
<keyword evidence="6" id="KW-0812">Transmembrane</keyword>
<evidence type="ECO:0000256" key="6">
    <source>
        <dbReference type="ARBA" id="ARBA00022692"/>
    </source>
</evidence>
<feature type="domain" description="Trimeric autotransporter adhesin YadA-like head" evidence="14">
    <location>
        <begin position="270"/>
        <end position="293"/>
    </location>
</feature>
<dbReference type="GO" id="GO:0009279">
    <property type="term" value="C:cell outer membrane"/>
    <property type="evidence" value="ECO:0007669"/>
    <property type="project" value="UniProtKB-SubCell"/>
</dbReference>
<dbReference type="Proteomes" id="UP000002072">
    <property type="component" value="Chromosome"/>
</dbReference>
<feature type="domain" description="Trimeric autotransporter adhesin YadA-like head" evidence="14">
    <location>
        <begin position="159"/>
        <end position="181"/>
    </location>
</feature>
<dbReference type="Pfam" id="PF05658">
    <property type="entry name" value="YadA_head"/>
    <property type="match status" value="8"/>
</dbReference>
<evidence type="ECO:0000259" key="14">
    <source>
        <dbReference type="Pfam" id="PF05658"/>
    </source>
</evidence>
<dbReference type="InterPro" id="IPR008635">
    <property type="entry name" value="Coiled_stalk_dom"/>
</dbReference>
<feature type="domain" description="Trimeric autotransporter adhesin YadA-like C-terminal membrane anchor" evidence="13">
    <location>
        <begin position="585"/>
        <end position="638"/>
    </location>
</feature>
<dbReference type="AlphaFoldDB" id="D1AWI9"/>
<evidence type="ECO:0000256" key="5">
    <source>
        <dbReference type="ARBA" id="ARBA00022452"/>
    </source>
</evidence>
<dbReference type="Gene3D" id="1.20.5.170">
    <property type="match status" value="1"/>
</dbReference>
<feature type="domain" description="Trimeric autotransporter adhesin YadA-like head" evidence="14">
    <location>
        <begin position="85"/>
        <end position="110"/>
    </location>
</feature>
<dbReference type="Gene3D" id="2.60.40.4050">
    <property type="match status" value="2"/>
</dbReference>
<keyword evidence="8" id="KW-0653">Protein transport</keyword>
<dbReference type="RefSeq" id="WP_012858223.1">
    <property type="nucleotide sequence ID" value="NC_013515.1"/>
</dbReference>
<dbReference type="InterPro" id="IPR008640">
    <property type="entry name" value="Adhesin_Head_dom"/>
</dbReference>
<keyword evidence="7" id="KW-0732">Signal</keyword>
<evidence type="ECO:0000256" key="7">
    <source>
        <dbReference type="ARBA" id="ARBA00022729"/>
    </source>
</evidence>
<comment type="subcellular location">
    <subcellularLocation>
        <location evidence="2">Cell outer membrane</location>
    </subcellularLocation>
    <subcellularLocation>
        <location evidence="1">Cell surface</location>
    </subcellularLocation>
</comment>
<dbReference type="Pfam" id="PF05662">
    <property type="entry name" value="YadA_stalk"/>
    <property type="match status" value="1"/>
</dbReference>
<dbReference type="InterPro" id="IPR005594">
    <property type="entry name" value="YadA_C"/>
</dbReference>
<evidence type="ECO:0000256" key="2">
    <source>
        <dbReference type="ARBA" id="ARBA00004442"/>
    </source>
</evidence>
<dbReference type="HOGENOM" id="CLU_454846_0_0_0"/>
<evidence type="ECO:0000256" key="8">
    <source>
        <dbReference type="ARBA" id="ARBA00022927"/>
    </source>
</evidence>
<evidence type="ECO:0000256" key="11">
    <source>
        <dbReference type="SAM" id="Coils"/>
    </source>
</evidence>
<comment type="similarity">
    <text evidence="3">Belongs to the autotransporter-2 (AT-2) (TC 1.B.40) family.</text>
</comment>
<feature type="domain" description="Trimeric autotransporter adhesin YadA-like head" evidence="14">
    <location>
        <begin position="183"/>
        <end position="209"/>
    </location>
</feature>
<feature type="domain" description="Trimeric autotransporter adhesin YadA-like stalk" evidence="15">
    <location>
        <begin position="339"/>
        <end position="365"/>
    </location>
</feature>
<feature type="coiled-coil region" evidence="11">
    <location>
        <begin position="397"/>
        <end position="424"/>
    </location>
</feature>
<dbReference type="GO" id="GO:0015031">
    <property type="term" value="P:protein transport"/>
    <property type="evidence" value="ECO:0007669"/>
    <property type="project" value="UniProtKB-KW"/>
</dbReference>
<reference evidence="16 17" key="1">
    <citation type="journal article" date="2009" name="Stand. Genomic Sci.">
        <title>Complete genome sequence of Streptobacillus moniliformis type strain (9901T).</title>
        <authorList>
            <person name="Nolan M."/>
            <person name="Gronow S."/>
            <person name="Lapidus A."/>
            <person name="Ivanova N."/>
            <person name="Copeland A."/>
            <person name="Lucas S."/>
            <person name="Del Rio T.G."/>
            <person name="Chen F."/>
            <person name="Tice H."/>
            <person name="Pitluck S."/>
            <person name="Cheng J.F."/>
            <person name="Sims D."/>
            <person name="Meincke L."/>
            <person name="Bruce D."/>
            <person name="Goodwin L."/>
            <person name="Brettin T."/>
            <person name="Han C."/>
            <person name="Detter J.C."/>
            <person name="Ovchinikova G."/>
            <person name="Pati A."/>
            <person name="Mavromatis K."/>
            <person name="Mikhailova N."/>
            <person name="Chen A."/>
            <person name="Palaniappan K."/>
            <person name="Land M."/>
            <person name="Hauser L."/>
            <person name="Chang Y.J."/>
            <person name="Jeffries C.D."/>
            <person name="Rohde M."/>
            <person name="Sproer C."/>
            <person name="Goker M."/>
            <person name="Bristow J."/>
            <person name="Eisen J.A."/>
            <person name="Markowitz V."/>
            <person name="Hugenholtz P."/>
            <person name="Kyrpides N.C."/>
            <person name="Klenk H.P."/>
            <person name="Chain P."/>
        </authorList>
    </citation>
    <scope>NUCLEOTIDE SEQUENCE [LARGE SCALE GENOMIC DNA]</scope>
    <source>
        <strain evidence="17">ATCC 14647 / DSM 12112 / NCTC 10651 / 9901</strain>
    </source>
</reference>
<dbReference type="SUPFAM" id="SSF101967">
    <property type="entry name" value="Adhesin YadA, collagen-binding domain"/>
    <property type="match status" value="2"/>
</dbReference>
<keyword evidence="17" id="KW-1185">Reference proteome</keyword>
<dbReference type="Gene3D" id="2.150.10.10">
    <property type="entry name" value="Serralysin-like metalloprotease, C-terminal"/>
    <property type="match status" value="2"/>
</dbReference>
<feature type="domain" description="Trimeric autotransporter adhesin YadA-like head" evidence="14">
    <location>
        <begin position="240"/>
        <end position="265"/>
    </location>
</feature>
<feature type="domain" description="Trimeric autotransporter adhesin YadA-like head" evidence="14">
    <location>
        <begin position="43"/>
        <end position="66"/>
    </location>
</feature>
<evidence type="ECO:0000256" key="4">
    <source>
        <dbReference type="ARBA" id="ARBA00022448"/>
    </source>
</evidence>
<feature type="domain" description="Trimeric autotransporter adhesin YadA-like head" evidence="14">
    <location>
        <begin position="117"/>
        <end position="137"/>
    </location>
</feature>
<dbReference type="EMBL" id="CP001779">
    <property type="protein sequence ID" value="ACZ00665.1"/>
    <property type="molecule type" value="Genomic_DNA"/>
</dbReference>
<keyword evidence="11" id="KW-0175">Coiled coil</keyword>
<dbReference type="eggNOG" id="COG5295">
    <property type="taxonomic scope" value="Bacteria"/>
</dbReference>
<evidence type="ECO:0000256" key="12">
    <source>
        <dbReference type="SAM" id="MobiDB-lite"/>
    </source>
</evidence>
<evidence type="ECO:0000256" key="1">
    <source>
        <dbReference type="ARBA" id="ARBA00004241"/>
    </source>
</evidence>
<evidence type="ECO:0000256" key="10">
    <source>
        <dbReference type="ARBA" id="ARBA00023237"/>
    </source>
</evidence>
<dbReference type="OrthoDB" id="95679at2"/>
<organism evidence="16 17">
    <name type="scientific">Streptobacillus moniliformis (strain ATCC 14647 / DSM 12112 / NCTC 10651 / 9901)</name>
    <dbReference type="NCBI Taxonomy" id="519441"/>
    <lineage>
        <taxon>Bacteria</taxon>
        <taxon>Fusobacteriati</taxon>
        <taxon>Fusobacteriota</taxon>
        <taxon>Fusobacteriia</taxon>
        <taxon>Fusobacteriales</taxon>
        <taxon>Leptotrichiaceae</taxon>
        <taxon>Streptobacillus</taxon>
    </lineage>
</organism>
<keyword evidence="10" id="KW-0998">Cell outer membrane</keyword>
<dbReference type="STRING" id="519441.Smon_0178"/>
<feature type="compositionally biased region" description="Low complexity" evidence="12">
    <location>
        <begin position="441"/>
        <end position="458"/>
    </location>
</feature>
<keyword evidence="9" id="KW-0472">Membrane</keyword>
<dbReference type="CDD" id="cd12820">
    <property type="entry name" value="LbR_YadA-like"/>
    <property type="match status" value="2"/>
</dbReference>
<dbReference type="SUPFAM" id="SSF54523">
    <property type="entry name" value="Pili subunits"/>
    <property type="match status" value="1"/>
</dbReference>
<keyword evidence="5" id="KW-1134">Transmembrane beta strand</keyword>
<gene>
    <name evidence="16" type="ordered locus">Smon_0178</name>
</gene>
<dbReference type="InterPro" id="IPR045584">
    <property type="entry name" value="Pilin-like"/>
</dbReference>
<keyword evidence="4" id="KW-0813">Transport</keyword>
<evidence type="ECO:0000259" key="13">
    <source>
        <dbReference type="Pfam" id="PF03895"/>
    </source>
</evidence>
<feature type="coiled-coil region" evidence="11">
    <location>
        <begin position="657"/>
        <end position="691"/>
    </location>
</feature>
<accession>D1AWI9</accession>
<dbReference type="InterPro" id="IPR011049">
    <property type="entry name" value="Serralysin-like_metalloprot_C"/>
</dbReference>
<feature type="domain" description="Trimeric autotransporter adhesin YadA-like head" evidence="14">
    <location>
        <begin position="211"/>
        <end position="237"/>
    </location>
</feature>
<name>D1AWI9_STRM9</name>
<dbReference type="GeneID" id="29674231"/>
<evidence type="ECO:0000313" key="17">
    <source>
        <dbReference type="Proteomes" id="UP000002072"/>
    </source>
</evidence>
<protein>
    <submittedName>
        <fullName evidence="16">YadA domain protein</fullName>
    </submittedName>
</protein>
<proteinExistence type="inferred from homology"/>
<sequence length="691" mass="72650">MKKNNLFKILSFISIMSYISIGNEKGSNIIGNKRAASVLTNTATGERAIALGEDAKASANRAIAIGEDSESSGQTSIAIGAYSKANSQAAVAIGEGAKASSDSSVAIGSLSKALENSSISIGKNSEVKKENSIAIGKEISVEGENAIAIGLESWIQSKDGIAIGKKAKSAGEGAVALGSEAEATMRNAIALGNGAVALGENTVSLGGDAMATSKNTIAIGINSKAEKESSIALGSGARSSKKYGISLGENSKSTGNSAISIGQKSISKNSNSIAIGTSATSNIENSVALGAESETTVAKPTSEIVKPRFFLDYKDFAGSNPYGVVSIGSKGKERQLQYVAAGQISKESTDAVNGSQLFSVISNFDAFVASMKSVIGNVAFLNRDGILHTLNIGNTGKNNIHEAMKSLKDKIDENRNRIEKIENTEIKLGGDKNTSTEGQKIGENNSNNGSNIGNQNQNKGKEIKFEIVKKENSEHIETKARGNKVEIDLTQKAKEDIKSGKEAKEIIDNKGLTFKGDKGETNIQKLGDTLSITGGSYITTKAKGNEVSVDLTDKTKKDIEKGVSANSGVANAVAMANLPQINGKGHNIAGSYGYYNGEHAFALGLSGTNEKVNLTYRASGSLNTRGNISLGAGLGYQFDNISKRNKELLTLQRNGNINLLDEKVYELDNKVKTLEKRVNELETLLREIIRK</sequence>
<dbReference type="GO" id="GO:0009986">
    <property type="term" value="C:cell surface"/>
    <property type="evidence" value="ECO:0007669"/>
    <property type="project" value="UniProtKB-SubCell"/>
</dbReference>
<dbReference type="Pfam" id="PF03895">
    <property type="entry name" value="YadA_anchor"/>
    <property type="match status" value="1"/>
</dbReference>